<protein>
    <recommendedName>
        <fullName evidence="5">Lipoprotein</fullName>
    </recommendedName>
</protein>
<evidence type="ECO:0000313" key="4">
    <source>
        <dbReference type="Proteomes" id="UP000321204"/>
    </source>
</evidence>
<evidence type="ECO:0000313" key="3">
    <source>
        <dbReference type="EMBL" id="QEC55847.1"/>
    </source>
</evidence>
<dbReference type="PROSITE" id="PS51257">
    <property type="entry name" value="PROKAR_LIPOPROTEIN"/>
    <property type="match status" value="1"/>
</dbReference>
<feature type="signal peptide" evidence="2">
    <location>
        <begin position="1"/>
        <end position="21"/>
    </location>
</feature>
<keyword evidence="1" id="KW-0175">Coiled coil</keyword>
<feature type="chain" id="PRO_5022759864" description="Lipoprotein" evidence="2">
    <location>
        <begin position="22"/>
        <end position="144"/>
    </location>
</feature>
<dbReference type="RefSeq" id="WP_146785314.1">
    <property type="nucleotide sequence ID" value="NZ_BAABIO010000001.1"/>
</dbReference>
<sequence length="144" mass="16279">MKQLLIILALAVASCTSQQPAEQQESKTVNNKEKAIAAIPLNNGTKWKADEATKKNIAAMVQIVNDSTYQNAGKRKELSTSIQDQIDRLVKQCSMKGAEHDALHVWLEKVLKDVKELKEEETDEYDEAYAALKKDVESFYDFFE</sequence>
<accession>A0A5B8UGS8</accession>
<reference evidence="3 4" key="1">
    <citation type="journal article" date="2015" name="Int. J. Syst. Evol. Microbiol.">
        <title>Flavisolibacter ginsenosidimutans sp. nov., with ginsenoside-converting activity isolated from soil used for cultivating ginseng.</title>
        <authorList>
            <person name="Zhao Y."/>
            <person name="Liu Q."/>
            <person name="Kang M.S."/>
            <person name="Jin F."/>
            <person name="Yu H."/>
            <person name="Im W.T."/>
        </authorList>
    </citation>
    <scope>NUCLEOTIDE SEQUENCE [LARGE SCALE GENOMIC DNA]</scope>
    <source>
        <strain evidence="3 4">Gsoil 636</strain>
    </source>
</reference>
<organism evidence="3 4">
    <name type="scientific">Flavisolibacter ginsenosidimutans</name>
    <dbReference type="NCBI Taxonomy" id="661481"/>
    <lineage>
        <taxon>Bacteria</taxon>
        <taxon>Pseudomonadati</taxon>
        <taxon>Bacteroidota</taxon>
        <taxon>Chitinophagia</taxon>
        <taxon>Chitinophagales</taxon>
        <taxon>Chitinophagaceae</taxon>
        <taxon>Flavisolibacter</taxon>
    </lineage>
</organism>
<evidence type="ECO:0000256" key="2">
    <source>
        <dbReference type="SAM" id="SignalP"/>
    </source>
</evidence>
<dbReference type="KEGG" id="fgg:FSB75_08045"/>
<evidence type="ECO:0000256" key="1">
    <source>
        <dbReference type="SAM" id="Coils"/>
    </source>
</evidence>
<gene>
    <name evidence="3" type="ORF">FSB75_08045</name>
</gene>
<name>A0A5B8UGS8_9BACT</name>
<dbReference type="OrthoDB" id="1440611at2"/>
<keyword evidence="4" id="KW-1185">Reference proteome</keyword>
<proteinExistence type="predicted"/>
<dbReference type="AlphaFoldDB" id="A0A5B8UGS8"/>
<feature type="coiled-coil region" evidence="1">
    <location>
        <begin position="107"/>
        <end position="135"/>
    </location>
</feature>
<keyword evidence="2" id="KW-0732">Signal</keyword>
<dbReference type="EMBL" id="CP042433">
    <property type="protein sequence ID" value="QEC55847.1"/>
    <property type="molecule type" value="Genomic_DNA"/>
</dbReference>
<evidence type="ECO:0008006" key="5">
    <source>
        <dbReference type="Google" id="ProtNLM"/>
    </source>
</evidence>
<dbReference type="Proteomes" id="UP000321204">
    <property type="component" value="Chromosome"/>
</dbReference>